<dbReference type="Pfam" id="PF03948">
    <property type="entry name" value="Ribosomal_L9_C"/>
    <property type="match status" value="1"/>
</dbReference>
<dbReference type="GO" id="GO:0006412">
    <property type="term" value="P:translation"/>
    <property type="evidence" value="ECO:0007669"/>
    <property type="project" value="UniProtKB-UniRule"/>
</dbReference>
<dbReference type="GO" id="GO:0005840">
    <property type="term" value="C:ribosome"/>
    <property type="evidence" value="ECO:0007669"/>
    <property type="project" value="UniProtKB-KW"/>
</dbReference>
<comment type="similarity">
    <text evidence="1 7">Belongs to the bacterial ribosomal protein bL9 family.</text>
</comment>
<evidence type="ECO:0000256" key="2">
    <source>
        <dbReference type="ARBA" id="ARBA00022730"/>
    </source>
</evidence>
<evidence type="ECO:0000259" key="8">
    <source>
        <dbReference type="PROSITE" id="PS00651"/>
    </source>
</evidence>
<dbReference type="GO" id="GO:0019843">
    <property type="term" value="F:rRNA binding"/>
    <property type="evidence" value="ECO:0007669"/>
    <property type="project" value="UniProtKB-UniRule"/>
</dbReference>
<dbReference type="InterPro" id="IPR020069">
    <property type="entry name" value="Ribosomal_bL9_C"/>
</dbReference>
<keyword evidence="5 7" id="KW-0687">Ribonucleoprotein</keyword>
<dbReference type="HAMAP" id="MF_00503">
    <property type="entry name" value="Ribosomal_bL9"/>
    <property type="match status" value="1"/>
</dbReference>
<organism evidence="9">
    <name type="scientific">Caldilinea aerophila</name>
    <dbReference type="NCBI Taxonomy" id="133453"/>
    <lineage>
        <taxon>Bacteria</taxon>
        <taxon>Bacillati</taxon>
        <taxon>Chloroflexota</taxon>
        <taxon>Caldilineae</taxon>
        <taxon>Caldilineales</taxon>
        <taxon>Caldilineaceae</taxon>
        <taxon>Caldilinea</taxon>
    </lineage>
</organism>
<dbReference type="NCBIfam" id="TIGR00158">
    <property type="entry name" value="L9"/>
    <property type="match status" value="1"/>
</dbReference>
<dbReference type="InterPro" id="IPR020594">
    <property type="entry name" value="Ribosomal_bL9_bac/chp"/>
</dbReference>
<dbReference type="InterPro" id="IPR000244">
    <property type="entry name" value="Ribosomal_bL9"/>
</dbReference>
<dbReference type="Pfam" id="PF01281">
    <property type="entry name" value="Ribosomal_L9_N"/>
    <property type="match status" value="1"/>
</dbReference>
<sequence length="175" mass="19053">MARVKVLLVKDVPELGNAGEVYSVAGGYARNYLMPRGLAVLATRGALKQAEQIKAAAMQRRARERANAEAQAQMIMGKRLLFTANAGENNRLYGSITTADIAEKLSQELGFEVDRRRIELDHGIRELGIHTVTIRLMPEVTATFQVGVVREGEDWAAAEAYQAARTQAAAAKEAA</sequence>
<evidence type="ECO:0000256" key="7">
    <source>
        <dbReference type="HAMAP-Rule" id="MF_00503"/>
    </source>
</evidence>
<keyword evidence="2 7" id="KW-0699">rRNA-binding</keyword>
<evidence type="ECO:0000313" key="9">
    <source>
        <dbReference type="EMBL" id="HDX29930.1"/>
    </source>
</evidence>
<evidence type="ECO:0000256" key="5">
    <source>
        <dbReference type="ARBA" id="ARBA00023274"/>
    </source>
</evidence>
<dbReference type="InterPro" id="IPR036935">
    <property type="entry name" value="Ribosomal_bL9_N_sf"/>
</dbReference>
<feature type="domain" description="Ribosomal protein L9" evidence="8">
    <location>
        <begin position="16"/>
        <end position="43"/>
    </location>
</feature>
<reference evidence="9" key="1">
    <citation type="journal article" date="2020" name="mSystems">
        <title>Genome- and Community-Level Interaction Insights into Carbon Utilization and Element Cycling Functions of Hydrothermarchaeota in Hydrothermal Sediment.</title>
        <authorList>
            <person name="Zhou Z."/>
            <person name="Liu Y."/>
            <person name="Xu W."/>
            <person name="Pan J."/>
            <person name="Luo Z.H."/>
            <person name="Li M."/>
        </authorList>
    </citation>
    <scope>NUCLEOTIDE SEQUENCE [LARGE SCALE GENOMIC DNA]</scope>
    <source>
        <strain evidence="9">SpSt-289</strain>
    </source>
</reference>
<evidence type="ECO:0000256" key="1">
    <source>
        <dbReference type="ARBA" id="ARBA00010605"/>
    </source>
</evidence>
<evidence type="ECO:0000256" key="6">
    <source>
        <dbReference type="ARBA" id="ARBA00035292"/>
    </source>
</evidence>
<dbReference type="PANTHER" id="PTHR21368">
    <property type="entry name" value="50S RIBOSOMAL PROTEIN L9"/>
    <property type="match status" value="1"/>
</dbReference>
<dbReference type="AlphaFoldDB" id="A0A7C1JW95"/>
<dbReference type="InterPro" id="IPR020070">
    <property type="entry name" value="Ribosomal_bL9_N"/>
</dbReference>
<protein>
    <recommendedName>
        <fullName evidence="6 7">Large ribosomal subunit protein bL9</fullName>
    </recommendedName>
</protein>
<gene>
    <name evidence="7" type="primary">rplI</name>
    <name evidence="9" type="ORF">ENQ20_00370</name>
</gene>
<comment type="caution">
    <text evidence="9">The sequence shown here is derived from an EMBL/GenBank/DDBJ whole genome shotgun (WGS) entry which is preliminary data.</text>
</comment>
<proteinExistence type="inferred from homology"/>
<dbReference type="Gene3D" id="3.40.5.10">
    <property type="entry name" value="Ribosomal protein L9, N-terminal domain"/>
    <property type="match status" value="1"/>
</dbReference>
<accession>A0A7C1JW95</accession>
<dbReference type="InterPro" id="IPR009027">
    <property type="entry name" value="Ribosomal_bL9/RNase_H1_N"/>
</dbReference>
<keyword evidence="4 7" id="KW-0689">Ribosomal protein</keyword>
<name>A0A7C1JW95_9CHLR</name>
<evidence type="ECO:0000256" key="3">
    <source>
        <dbReference type="ARBA" id="ARBA00022884"/>
    </source>
</evidence>
<dbReference type="PROSITE" id="PS00651">
    <property type="entry name" value="RIBOSOMAL_L9"/>
    <property type="match status" value="1"/>
</dbReference>
<keyword evidence="3 7" id="KW-0694">RNA-binding</keyword>
<dbReference type="SUPFAM" id="SSF55658">
    <property type="entry name" value="L9 N-domain-like"/>
    <property type="match status" value="1"/>
</dbReference>
<dbReference type="EMBL" id="DSMG01000004">
    <property type="protein sequence ID" value="HDX29930.1"/>
    <property type="molecule type" value="Genomic_DNA"/>
</dbReference>
<comment type="function">
    <text evidence="7">Binds to the 23S rRNA.</text>
</comment>
<dbReference type="InterPro" id="IPR036791">
    <property type="entry name" value="Ribosomal_bL9_C_sf"/>
</dbReference>
<dbReference type="SUPFAM" id="SSF55653">
    <property type="entry name" value="Ribosomal protein L9 C-domain"/>
    <property type="match status" value="1"/>
</dbReference>
<dbReference type="GO" id="GO:0003735">
    <property type="term" value="F:structural constituent of ribosome"/>
    <property type="evidence" value="ECO:0007669"/>
    <property type="project" value="InterPro"/>
</dbReference>
<dbReference type="Gene3D" id="3.10.430.100">
    <property type="entry name" value="Ribosomal protein L9, C-terminal domain"/>
    <property type="match status" value="1"/>
</dbReference>
<dbReference type="GO" id="GO:1990904">
    <property type="term" value="C:ribonucleoprotein complex"/>
    <property type="evidence" value="ECO:0007669"/>
    <property type="project" value="UniProtKB-KW"/>
</dbReference>
<evidence type="ECO:0000256" key="4">
    <source>
        <dbReference type="ARBA" id="ARBA00022980"/>
    </source>
</evidence>